<feature type="coiled-coil region" evidence="1">
    <location>
        <begin position="465"/>
        <end position="556"/>
    </location>
</feature>
<keyword evidence="1" id="KW-0175">Coiled coil</keyword>
<feature type="coiled-coil region" evidence="1">
    <location>
        <begin position="186"/>
        <end position="275"/>
    </location>
</feature>
<proteinExistence type="predicted"/>
<dbReference type="GO" id="GO:0016887">
    <property type="term" value="F:ATP hydrolysis activity"/>
    <property type="evidence" value="ECO:0007669"/>
    <property type="project" value="InterPro"/>
</dbReference>
<dbReference type="Proteomes" id="UP000029736">
    <property type="component" value="Unassembled WGS sequence"/>
</dbReference>
<dbReference type="SUPFAM" id="SSF52540">
    <property type="entry name" value="P-loop containing nucleoside triphosphate hydrolases"/>
    <property type="match status" value="2"/>
</dbReference>
<feature type="compositionally biased region" description="Basic and acidic residues" evidence="2">
    <location>
        <begin position="985"/>
        <end position="996"/>
    </location>
</feature>
<evidence type="ECO:0000256" key="2">
    <source>
        <dbReference type="SAM" id="MobiDB-lite"/>
    </source>
</evidence>
<feature type="compositionally biased region" description="Low complexity" evidence="2">
    <location>
        <begin position="388"/>
        <end position="398"/>
    </location>
</feature>
<dbReference type="PANTHER" id="PTHR32114">
    <property type="entry name" value="ABC TRANSPORTER ABCH.3"/>
    <property type="match status" value="1"/>
</dbReference>
<feature type="coiled-coil region" evidence="1">
    <location>
        <begin position="299"/>
        <end position="347"/>
    </location>
</feature>
<evidence type="ECO:0000313" key="4">
    <source>
        <dbReference type="EMBL" id="KGE86386.1"/>
    </source>
</evidence>
<feature type="region of interest" description="Disordered" evidence="2">
    <location>
        <begin position="954"/>
        <end position="996"/>
    </location>
</feature>
<comment type="caution">
    <text evidence="4">The sequence shown here is derived from an EMBL/GenBank/DDBJ whole genome shotgun (WGS) entry which is preliminary data.</text>
</comment>
<dbReference type="STRING" id="1524460.IX84_21565"/>
<evidence type="ECO:0000259" key="3">
    <source>
        <dbReference type="Pfam" id="PF13476"/>
    </source>
</evidence>
<dbReference type="PANTHER" id="PTHR32114:SF2">
    <property type="entry name" value="ABC TRANSPORTER ABCH.3"/>
    <property type="match status" value="1"/>
</dbReference>
<dbReference type="InterPro" id="IPR027417">
    <property type="entry name" value="P-loop_NTPase"/>
</dbReference>
<accession>A0A098S2Y1</accession>
<dbReference type="OrthoDB" id="9795626at2"/>
<feature type="region of interest" description="Disordered" evidence="2">
    <location>
        <begin position="877"/>
        <end position="900"/>
    </location>
</feature>
<dbReference type="RefSeq" id="WP_044225165.1">
    <property type="nucleotide sequence ID" value="NZ_JBKAGJ010000010.1"/>
</dbReference>
<feature type="domain" description="Rad50/SbcC-type AAA" evidence="3">
    <location>
        <begin position="5"/>
        <end position="271"/>
    </location>
</feature>
<feature type="compositionally biased region" description="Low complexity" evidence="2">
    <location>
        <begin position="966"/>
        <end position="979"/>
    </location>
</feature>
<organism evidence="4 5">
    <name type="scientific">Phaeodactylibacter xiamenensis</name>
    <dbReference type="NCBI Taxonomy" id="1524460"/>
    <lineage>
        <taxon>Bacteria</taxon>
        <taxon>Pseudomonadati</taxon>
        <taxon>Bacteroidota</taxon>
        <taxon>Saprospiria</taxon>
        <taxon>Saprospirales</taxon>
        <taxon>Haliscomenobacteraceae</taxon>
        <taxon>Phaeodactylibacter</taxon>
    </lineage>
</organism>
<dbReference type="InterPro" id="IPR038729">
    <property type="entry name" value="Rad50/SbcC_AAA"/>
</dbReference>
<feature type="region of interest" description="Disordered" evidence="2">
    <location>
        <begin position="378"/>
        <end position="398"/>
    </location>
</feature>
<evidence type="ECO:0000313" key="5">
    <source>
        <dbReference type="Proteomes" id="UP000029736"/>
    </source>
</evidence>
<dbReference type="Gene3D" id="3.40.50.300">
    <property type="entry name" value="P-loop containing nucleotide triphosphate hydrolases"/>
    <property type="match status" value="2"/>
</dbReference>
<reference evidence="4 5" key="1">
    <citation type="journal article" date="2014" name="Int. J. Syst. Evol. Microbiol.">
        <title>Phaeodactylibacter xiamenensis gen. nov., sp. nov., a member of the family Saprospiraceae isolated from the marine alga Phaeodactylum tricornutum.</title>
        <authorList>
            <person name="Chen Z.Jr."/>
            <person name="Lei X."/>
            <person name="Lai Q."/>
            <person name="Li Y."/>
            <person name="Zhang B."/>
            <person name="Zhang J."/>
            <person name="Zhang H."/>
            <person name="Yang L."/>
            <person name="Zheng W."/>
            <person name="Tian Y."/>
            <person name="Yu Z."/>
            <person name="Xu H.Jr."/>
            <person name="Zheng T."/>
        </authorList>
    </citation>
    <scope>NUCLEOTIDE SEQUENCE [LARGE SCALE GENOMIC DNA]</scope>
    <source>
        <strain evidence="4 5">KD52</strain>
    </source>
</reference>
<evidence type="ECO:0000256" key="1">
    <source>
        <dbReference type="SAM" id="Coils"/>
    </source>
</evidence>
<protein>
    <recommendedName>
        <fullName evidence="3">Rad50/SbcC-type AAA domain-containing protein</fullName>
    </recommendedName>
</protein>
<keyword evidence="5" id="KW-1185">Reference proteome</keyword>
<dbReference type="EMBL" id="JPOS01000079">
    <property type="protein sequence ID" value="KGE86386.1"/>
    <property type="molecule type" value="Genomic_DNA"/>
</dbReference>
<dbReference type="GO" id="GO:0006302">
    <property type="term" value="P:double-strand break repair"/>
    <property type="evidence" value="ECO:0007669"/>
    <property type="project" value="InterPro"/>
</dbReference>
<dbReference type="Pfam" id="PF13558">
    <property type="entry name" value="SbcC_Walker_B"/>
    <property type="match status" value="1"/>
</dbReference>
<sequence length="1216" mass="137035">MRIISIRLLNINSLRTMLVLDFNEAPLSKSRLFAITGDTGAGKSTILDALTLALYGQVPRKADEGEIMSYGAGTSLAEVEFEVGQERYRSKWSIWRAHEKAEGALQPSRRELSHWNAEKQAFEIIGEKKREVNEKIVEITGLDYDRFCRSVLLSQGDFAAFLKADERDRSELLERITGTAIYSDLSKAAFERHKLEKQRLEALEQELEMLDLLSEEEAAALDQQLKELQNTVKSRRAEEQQLREQLNWLLQLEKLQQKEQRLQQEANDLEEQSTAFQPKAGRLALHRKALPLQLPIQRLQDATGQLQSLNEGIAKDEQALPALQQQLEAAKKNSAEAADALQSAKAAQQKQAPLLEKVKALDLTIAGQRPTLEKQQQALAHAREDLQKTTQQQQKTATALQTAREKAESVGQWLETHASWSKLAEDLPGIREQRKQLAGSFKEQQSISKKLEQQENKQKTGAAALSTLQQQANDLNQKRDHALSQFNQLAPKSFTTDTSSLLDRLHEEITGLTQRQTRLEKLQTLSRDYEKLLATYSRLETELEELQARDRILNAEVLGTLDQIDQLQKTRQYRSRIFEQQQAIANYEKDRAHLEEGEPCPLCLSTHHPFREKEVKPFVDEAREDLKRAEAQLEKAQQQQRQLLTEQQQIEMRIEQLQGDEKKDLAGKLQEQYEQLVAHEEQIAALQPKESQWVKASSLSGELNALQAELEQRQADRKTLSQVLKSLDAIKADLEKAERRYHDAAADQRLLEAEVGRLQQEQAEKARQFEEGTARINQLLEPHGFAFELKTAKAMFQTLEERREAWAAQKGEADALAKETAVLEAQLEQLNQQLEERQAVVQEQEAAVKESQSALAQLQQEREALFGDKDPVKVGQALQEQQEQAEAQRDEAQDAAVKAEQAVLTTQSSLKEKQEQQISQSAKVKGFEDELVKAARSAGFEDAATAQSALLTESEAQSLETEAETLRQQQQQLQQSLKETQAELEQEKARALTDRPADELETALEEAAEALSALQQRTGALTEQQRRYQAQQAKAAGLAEQLAQQRKGYQRWAALNDIIGQADGKKFRMFAQGLTLQKLTQLANIHLQQLHGRYLIQKREGDTLELDIVDTYQADNRRSMNTLSGGESFLVSLALALGLSELAGRDTQIQSLFIDEGFGTLDENTLDLAIATLENLQASGKTIGIISHVKALKERIATQVQVTKQGNGFSTVQVVG</sequence>
<name>A0A098S2Y1_9BACT</name>
<gene>
    <name evidence="4" type="ORF">IX84_21565</name>
</gene>
<dbReference type="Pfam" id="PF13476">
    <property type="entry name" value="AAA_23"/>
    <property type="match status" value="1"/>
</dbReference>
<feature type="coiled-coil region" evidence="1">
    <location>
        <begin position="619"/>
        <end position="754"/>
    </location>
</feature>
<dbReference type="AlphaFoldDB" id="A0A098S2Y1"/>